<dbReference type="SUPFAM" id="SSF52047">
    <property type="entry name" value="RNI-like"/>
    <property type="match status" value="1"/>
</dbReference>
<proteinExistence type="predicted"/>
<dbReference type="AlphaFoldDB" id="A0A067MLZ8"/>
<dbReference type="OrthoDB" id="3249706at2759"/>
<evidence type="ECO:0008006" key="3">
    <source>
        <dbReference type="Google" id="ProtNLM"/>
    </source>
</evidence>
<organism evidence="1 2">
    <name type="scientific">Botryobasidium botryosum (strain FD-172 SS1)</name>
    <dbReference type="NCBI Taxonomy" id="930990"/>
    <lineage>
        <taxon>Eukaryota</taxon>
        <taxon>Fungi</taxon>
        <taxon>Dikarya</taxon>
        <taxon>Basidiomycota</taxon>
        <taxon>Agaricomycotina</taxon>
        <taxon>Agaricomycetes</taxon>
        <taxon>Cantharellales</taxon>
        <taxon>Botryobasidiaceae</taxon>
        <taxon>Botryobasidium</taxon>
    </lineage>
</organism>
<evidence type="ECO:0000313" key="1">
    <source>
        <dbReference type="EMBL" id="KDQ16579.1"/>
    </source>
</evidence>
<name>A0A067MLZ8_BOTB1</name>
<reference evidence="2" key="1">
    <citation type="journal article" date="2014" name="Proc. Natl. Acad. Sci. U.S.A.">
        <title>Extensive sampling of basidiomycete genomes demonstrates inadequacy of the white-rot/brown-rot paradigm for wood decay fungi.</title>
        <authorList>
            <person name="Riley R."/>
            <person name="Salamov A.A."/>
            <person name="Brown D.W."/>
            <person name="Nagy L.G."/>
            <person name="Floudas D."/>
            <person name="Held B.W."/>
            <person name="Levasseur A."/>
            <person name="Lombard V."/>
            <person name="Morin E."/>
            <person name="Otillar R."/>
            <person name="Lindquist E.A."/>
            <person name="Sun H."/>
            <person name="LaButti K.M."/>
            <person name="Schmutz J."/>
            <person name="Jabbour D."/>
            <person name="Luo H."/>
            <person name="Baker S.E."/>
            <person name="Pisabarro A.G."/>
            <person name="Walton J.D."/>
            <person name="Blanchette R.A."/>
            <person name="Henrissat B."/>
            <person name="Martin F."/>
            <person name="Cullen D."/>
            <person name="Hibbett D.S."/>
            <person name="Grigoriev I.V."/>
        </authorList>
    </citation>
    <scope>NUCLEOTIDE SEQUENCE [LARGE SCALE GENOMIC DNA]</scope>
    <source>
        <strain evidence="2">FD-172 SS1</strain>
    </source>
</reference>
<keyword evidence="2" id="KW-1185">Reference proteome</keyword>
<dbReference type="Proteomes" id="UP000027195">
    <property type="component" value="Unassembled WGS sequence"/>
</dbReference>
<dbReference type="STRING" id="930990.A0A067MLZ8"/>
<gene>
    <name evidence="1" type="ORF">BOTBODRAFT_43482</name>
</gene>
<dbReference type="HOGENOM" id="CLU_1106955_0_0_1"/>
<dbReference type="EMBL" id="KL198027">
    <property type="protein sequence ID" value="KDQ16579.1"/>
    <property type="molecule type" value="Genomic_DNA"/>
</dbReference>
<dbReference type="InParanoid" id="A0A067MLZ8"/>
<dbReference type="InterPro" id="IPR032675">
    <property type="entry name" value="LRR_dom_sf"/>
</dbReference>
<protein>
    <recommendedName>
        <fullName evidence="3">F-box domain-containing protein</fullName>
    </recommendedName>
</protein>
<evidence type="ECO:0000313" key="2">
    <source>
        <dbReference type="Proteomes" id="UP000027195"/>
    </source>
</evidence>
<dbReference type="Gene3D" id="3.80.10.10">
    <property type="entry name" value="Ribonuclease Inhibitor"/>
    <property type="match status" value="1"/>
</dbReference>
<sequence length="251" mass="28116">MQAVALPFDVVLNVYRLEYHEHHANLLSLSHVCRLWRQALREFPDFWATIELHLGKSSPDRKAAYWVKRAGQRPLAILTGFPALVHCIHAPRLSRLILEINPDFESSADFGAVLRGVVERSGSALTTLHLKRLEVEDADIRWCLERLTHLEDLCISYCVISNSTLSALASPPVPEQTTGWLLPRLRRFEFDNNSGITPSGAIEFLASRTVNPVPNITGQFGFVKLRLSSEDTAAIMSYGNFLTMSHTIASP</sequence>
<accession>A0A067MLZ8</accession>